<dbReference type="Proteomes" id="UP000011668">
    <property type="component" value="Unassembled WGS sequence"/>
</dbReference>
<accession>L8X2E5</accession>
<protein>
    <submittedName>
        <fullName evidence="2">Uncharacterized protein</fullName>
    </submittedName>
</protein>
<gene>
    <name evidence="2" type="ORF">AG1IA_03201</name>
</gene>
<evidence type="ECO:0000313" key="3">
    <source>
        <dbReference type="Proteomes" id="UP000011668"/>
    </source>
</evidence>
<sequence>MTEKFCHYPGLAADMDDRGPVLILMTVNPIPTNVSVYGMYICDSVGDNVALITSRNTHSIMVFRVKTRRVGRNPEPYKVPGLIHAPRDGVTLRGGNSVSQGQRIHSS</sequence>
<comment type="caution">
    <text evidence="2">The sequence shown here is derived from an EMBL/GenBank/DDBJ whole genome shotgun (WGS) entry which is preliminary data.</text>
</comment>
<keyword evidence="3" id="KW-1185">Reference proteome</keyword>
<name>L8X2E5_THACA</name>
<organism evidence="2 3">
    <name type="scientific">Thanatephorus cucumeris (strain AG1-IA)</name>
    <name type="common">Rice sheath blight fungus</name>
    <name type="synonym">Rhizoctonia solani</name>
    <dbReference type="NCBI Taxonomy" id="983506"/>
    <lineage>
        <taxon>Eukaryota</taxon>
        <taxon>Fungi</taxon>
        <taxon>Dikarya</taxon>
        <taxon>Basidiomycota</taxon>
        <taxon>Agaricomycotina</taxon>
        <taxon>Agaricomycetes</taxon>
        <taxon>Cantharellales</taxon>
        <taxon>Ceratobasidiaceae</taxon>
        <taxon>Rhizoctonia</taxon>
        <taxon>Rhizoctonia solani AG-1</taxon>
    </lineage>
</organism>
<feature type="compositionally biased region" description="Polar residues" evidence="1">
    <location>
        <begin position="94"/>
        <end position="107"/>
    </location>
</feature>
<reference evidence="2 3" key="1">
    <citation type="journal article" date="2013" name="Nat. Commun.">
        <title>The evolution and pathogenic mechanisms of the rice sheath blight pathogen.</title>
        <authorList>
            <person name="Zheng A."/>
            <person name="Lin R."/>
            <person name="Xu L."/>
            <person name="Qin P."/>
            <person name="Tang C."/>
            <person name="Ai P."/>
            <person name="Zhang D."/>
            <person name="Liu Y."/>
            <person name="Sun Z."/>
            <person name="Feng H."/>
            <person name="Wang Y."/>
            <person name="Chen Y."/>
            <person name="Liang X."/>
            <person name="Fu R."/>
            <person name="Li Q."/>
            <person name="Zhang J."/>
            <person name="Yu X."/>
            <person name="Xie Z."/>
            <person name="Ding L."/>
            <person name="Guan P."/>
            <person name="Tang J."/>
            <person name="Liang Y."/>
            <person name="Wang S."/>
            <person name="Deng Q."/>
            <person name="Li S."/>
            <person name="Zhu J."/>
            <person name="Wang L."/>
            <person name="Liu H."/>
            <person name="Li P."/>
        </authorList>
    </citation>
    <scope>NUCLEOTIDE SEQUENCE [LARGE SCALE GENOMIC DNA]</scope>
    <source>
        <strain evidence="3">AG-1 IA</strain>
    </source>
</reference>
<feature type="region of interest" description="Disordered" evidence="1">
    <location>
        <begin position="88"/>
        <end position="107"/>
    </location>
</feature>
<dbReference type="EMBL" id="AFRT01000731">
    <property type="protein sequence ID" value="ELU42769.1"/>
    <property type="molecule type" value="Genomic_DNA"/>
</dbReference>
<dbReference type="AlphaFoldDB" id="L8X2E5"/>
<proteinExistence type="predicted"/>
<evidence type="ECO:0000313" key="2">
    <source>
        <dbReference type="EMBL" id="ELU42769.1"/>
    </source>
</evidence>
<evidence type="ECO:0000256" key="1">
    <source>
        <dbReference type="SAM" id="MobiDB-lite"/>
    </source>
</evidence>
<dbReference type="HOGENOM" id="CLU_2211762_0_0_1"/>